<feature type="compositionally biased region" description="Low complexity" evidence="1">
    <location>
        <begin position="157"/>
        <end position="169"/>
    </location>
</feature>
<evidence type="ECO:0000313" key="3">
    <source>
        <dbReference type="Proteomes" id="UP000244892"/>
    </source>
</evidence>
<feature type="region of interest" description="Disordered" evidence="1">
    <location>
        <begin position="157"/>
        <end position="179"/>
    </location>
</feature>
<dbReference type="Pfam" id="PF13997">
    <property type="entry name" value="YqjK"/>
    <property type="match status" value="1"/>
</dbReference>
<feature type="region of interest" description="Disordered" evidence="1">
    <location>
        <begin position="1"/>
        <end position="50"/>
    </location>
</feature>
<evidence type="ECO:0000313" key="2">
    <source>
        <dbReference type="EMBL" id="AWI54235.1"/>
    </source>
</evidence>
<protein>
    <recommendedName>
        <fullName evidence="4">YqjK-like protein</fullName>
    </recommendedName>
</protein>
<feature type="compositionally biased region" description="Basic and acidic residues" evidence="1">
    <location>
        <begin position="27"/>
        <end position="36"/>
    </location>
</feature>
<dbReference type="InterPro" id="IPR025612">
    <property type="entry name" value="YqjK"/>
</dbReference>
<proteinExistence type="predicted"/>
<accession>A0A2U8FT51</accession>
<evidence type="ECO:0000256" key="1">
    <source>
        <dbReference type="SAM" id="MobiDB-lite"/>
    </source>
</evidence>
<dbReference type="EMBL" id="CP029210">
    <property type="protein sequence ID" value="AWI54235.1"/>
    <property type="molecule type" value="Genomic_DNA"/>
</dbReference>
<organism evidence="2 3">
    <name type="scientific">Aquabacterium olei</name>
    <dbReference type="NCBI Taxonomy" id="1296669"/>
    <lineage>
        <taxon>Bacteria</taxon>
        <taxon>Pseudomonadati</taxon>
        <taxon>Pseudomonadota</taxon>
        <taxon>Betaproteobacteria</taxon>
        <taxon>Burkholderiales</taxon>
        <taxon>Aquabacterium</taxon>
    </lineage>
</organism>
<evidence type="ECO:0008006" key="4">
    <source>
        <dbReference type="Google" id="ProtNLM"/>
    </source>
</evidence>
<dbReference type="AlphaFoldDB" id="A0A2U8FT51"/>
<dbReference type="KEGG" id="aon:DEH84_12985"/>
<reference evidence="2 3" key="1">
    <citation type="submission" date="2018-05" db="EMBL/GenBank/DDBJ databases">
        <title>complete genome sequence of Aquabacterium olei NBRC 110486.</title>
        <authorList>
            <person name="Tang B."/>
            <person name="Chang J."/>
            <person name="Zhang L."/>
            <person name="Yang H."/>
        </authorList>
    </citation>
    <scope>NUCLEOTIDE SEQUENCE [LARGE SCALE GENOMIC DNA]</scope>
    <source>
        <strain evidence="2 3">NBRC 110486</strain>
    </source>
</reference>
<name>A0A2U8FT51_9BURK</name>
<gene>
    <name evidence="2" type="ORF">DEH84_12985</name>
</gene>
<keyword evidence="3" id="KW-1185">Reference proteome</keyword>
<sequence length="179" mass="18953">MVAHPQSLGGPCGPAACDPGRTRGRPARPDGRDGRRAGGRPMSAPWSDGGVAAAREARKRALIDRSAVLRRQLADDYITLVSPAERVLDRVVGAGHWLRRHPWLLGGVALAWLWWRPRRAVGLSGRLLGAWALWQRWRPVVSTVVALAGTLAASGAANRTGGAGTAATASPRRDSKPGA</sequence>
<dbReference type="Proteomes" id="UP000244892">
    <property type="component" value="Chromosome"/>
</dbReference>